<evidence type="ECO:0000313" key="10">
    <source>
        <dbReference type="Proteomes" id="UP000016566"/>
    </source>
</evidence>
<dbReference type="STRING" id="1337093.MBELCI_0030"/>
<dbReference type="GO" id="GO:0006744">
    <property type="term" value="P:ubiquinone biosynthetic process"/>
    <property type="evidence" value="ECO:0007669"/>
    <property type="project" value="UniProtKB-UniPathway"/>
</dbReference>
<dbReference type="eggNOG" id="COG0654">
    <property type="taxonomic scope" value="Bacteria"/>
</dbReference>
<dbReference type="GO" id="GO:0004497">
    <property type="term" value="F:monooxygenase activity"/>
    <property type="evidence" value="ECO:0007669"/>
    <property type="project" value="UniProtKB-KW"/>
</dbReference>
<dbReference type="PANTHER" id="PTHR43876:SF7">
    <property type="entry name" value="UBIQUINONE BIOSYNTHESIS MONOOXYGENASE COQ6, MITOCHONDRIAL"/>
    <property type="match status" value="1"/>
</dbReference>
<dbReference type="AlphaFoldDB" id="U3AGQ5"/>
<feature type="domain" description="FAD-binding" evidence="8">
    <location>
        <begin position="12"/>
        <end position="349"/>
    </location>
</feature>
<evidence type="ECO:0000256" key="1">
    <source>
        <dbReference type="ARBA" id="ARBA00001974"/>
    </source>
</evidence>
<dbReference type="Gene3D" id="3.50.50.60">
    <property type="entry name" value="FAD/NAD(P)-binding domain"/>
    <property type="match status" value="2"/>
</dbReference>
<dbReference type="UniPathway" id="UPA00232"/>
<keyword evidence="10" id="KW-1185">Reference proteome</keyword>
<dbReference type="EMBL" id="BATB01000001">
    <property type="protein sequence ID" value="GAD53978.1"/>
    <property type="molecule type" value="Genomic_DNA"/>
</dbReference>
<dbReference type="InterPro" id="IPR010971">
    <property type="entry name" value="UbiH/COQ6"/>
</dbReference>
<accession>U3AGQ5</accession>
<dbReference type="Pfam" id="PF01494">
    <property type="entry name" value="FAD_binding_3"/>
    <property type="match status" value="1"/>
</dbReference>
<keyword evidence="7" id="KW-0503">Monooxygenase</keyword>
<dbReference type="GO" id="GO:0016705">
    <property type="term" value="F:oxidoreductase activity, acting on paired donors, with incorporation or reduction of molecular oxygen"/>
    <property type="evidence" value="ECO:0007669"/>
    <property type="project" value="InterPro"/>
</dbReference>
<evidence type="ECO:0000259" key="8">
    <source>
        <dbReference type="Pfam" id="PF01494"/>
    </source>
</evidence>
<reference evidence="9" key="1">
    <citation type="journal article" date="2013" name="Genome Announc.">
        <title>Draft Genome Sequence of Loktanella cinnabarina LL-001T, Isolated from Deep-Sea Floor Sediment.</title>
        <authorList>
            <person name="Nishi S."/>
            <person name="Tsubouchi T."/>
            <person name="Takaki Y."/>
            <person name="Koyanagi R."/>
            <person name="Satoh N."/>
            <person name="Maruyama T."/>
            <person name="Hatada Y."/>
        </authorList>
    </citation>
    <scope>NUCLEOTIDE SEQUENCE [LARGE SCALE GENOMIC DNA]</scope>
    <source>
        <strain evidence="9">LL-001</strain>
    </source>
</reference>
<proteinExistence type="inferred from homology"/>
<name>U3AGQ5_9RHOB</name>
<keyword evidence="4" id="KW-0285">Flavoprotein</keyword>
<evidence type="ECO:0000256" key="3">
    <source>
        <dbReference type="ARBA" id="ARBA00005349"/>
    </source>
</evidence>
<evidence type="ECO:0000256" key="4">
    <source>
        <dbReference type="ARBA" id="ARBA00022630"/>
    </source>
</evidence>
<dbReference type="InterPro" id="IPR051205">
    <property type="entry name" value="UbiH/COQ6_monooxygenase"/>
</dbReference>
<evidence type="ECO:0000256" key="7">
    <source>
        <dbReference type="ARBA" id="ARBA00023033"/>
    </source>
</evidence>
<comment type="similarity">
    <text evidence="3">Belongs to the UbiH/COQ6 family.</text>
</comment>
<evidence type="ECO:0000256" key="6">
    <source>
        <dbReference type="ARBA" id="ARBA00023002"/>
    </source>
</evidence>
<comment type="caution">
    <text evidence="9">The sequence shown here is derived from an EMBL/GenBank/DDBJ whole genome shotgun (WGS) entry which is preliminary data.</text>
</comment>
<dbReference type="InterPro" id="IPR002938">
    <property type="entry name" value="FAD-bd"/>
</dbReference>
<comment type="pathway">
    <text evidence="2">Cofactor biosynthesis; ubiquinone biosynthesis.</text>
</comment>
<dbReference type="PRINTS" id="PR00420">
    <property type="entry name" value="RNGMNOXGNASE"/>
</dbReference>
<dbReference type="NCBIfam" id="TIGR01988">
    <property type="entry name" value="Ubi-OHases"/>
    <property type="match status" value="1"/>
</dbReference>
<dbReference type="InterPro" id="IPR036188">
    <property type="entry name" value="FAD/NAD-bd_sf"/>
</dbReference>
<dbReference type="Proteomes" id="UP000016566">
    <property type="component" value="Unassembled WGS sequence"/>
</dbReference>
<dbReference type="PANTHER" id="PTHR43876">
    <property type="entry name" value="UBIQUINONE BIOSYNTHESIS MONOOXYGENASE COQ6, MITOCHONDRIAL"/>
    <property type="match status" value="1"/>
</dbReference>
<gene>
    <name evidence="9" type="ORF">MBELCI_0030</name>
</gene>
<evidence type="ECO:0000313" key="9">
    <source>
        <dbReference type="EMBL" id="GAD53978.1"/>
    </source>
</evidence>
<keyword evidence="6" id="KW-0560">Oxidoreductase</keyword>
<evidence type="ECO:0000256" key="2">
    <source>
        <dbReference type="ARBA" id="ARBA00004749"/>
    </source>
</evidence>
<dbReference type="GO" id="GO:0071949">
    <property type="term" value="F:FAD binding"/>
    <property type="evidence" value="ECO:0007669"/>
    <property type="project" value="InterPro"/>
</dbReference>
<organism evidence="9 10">
    <name type="scientific">Limimaricola cinnabarinus LL-001</name>
    <dbReference type="NCBI Taxonomy" id="1337093"/>
    <lineage>
        <taxon>Bacteria</taxon>
        <taxon>Pseudomonadati</taxon>
        <taxon>Pseudomonadota</taxon>
        <taxon>Alphaproteobacteria</taxon>
        <taxon>Rhodobacterales</taxon>
        <taxon>Paracoccaceae</taxon>
        <taxon>Limimaricola</taxon>
    </lineage>
</organism>
<evidence type="ECO:0000256" key="5">
    <source>
        <dbReference type="ARBA" id="ARBA00022827"/>
    </source>
</evidence>
<keyword evidence="5" id="KW-0274">FAD</keyword>
<protein>
    <submittedName>
        <fullName evidence="9">2-octaprenyl-6-methoxyphenol hydroxylase</fullName>
    </submittedName>
</protein>
<dbReference type="SUPFAM" id="SSF51905">
    <property type="entry name" value="FAD/NAD(P)-binding domain"/>
    <property type="match status" value="1"/>
</dbReference>
<sequence>MAAYLCCMTRNIDILVSGGGIAGLSAAAAFGTRGFSVLCVDPAPPVRDMAEAGADLRSTAFLQPARALLDSAGLWDRLAPHATPLQVMRIVEAGRGTAVSRDFDAADLGPLPFGWNLPNWLLRREMAARIEGMTQVEFRPGCGFAGLTPRDDRALVRLSDGSRVSARLVIAADGRASPVREACGIGVRTRRYGQKALAFAVTHERPHDNVSTEIHRSGGPFTLVPLPDLDGAPSSAVIWMELGREADRLSALPVSDFDIEATARSERALGRLHLVTRRQSWPIILQTARALTAQRVALVAEAAHVMPPIGAQGLNTSLADIACLADLAAARPEGLGDAAMLATYARRRAGDITLREHGIDALNRIAMAGGPLAQAVRGAGLGVMHDLPALRLGLMRLGLGAGKSR</sequence>
<comment type="cofactor">
    <cofactor evidence="1">
        <name>FAD</name>
        <dbReference type="ChEBI" id="CHEBI:57692"/>
    </cofactor>
</comment>